<protein>
    <recommendedName>
        <fullName evidence="6">O-antigen ligase-related domain-containing protein</fullName>
    </recommendedName>
</protein>
<dbReference type="EMBL" id="MPKA01000094">
    <property type="protein sequence ID" value="OLU44770.1"/>
    <property type="molecule type" value="Genomic_DNA"/>
</dbReference>
<feature type="transmembrane region" description="Helical" evidence="5">
    <location>
        <begin position="86"/>
        <end position="103"/>
    </location>
</feature>
<name>A0A1U7NKK2_9FIRM</name>
<evidence type="ECO:0000313" key="7">
    <source>
        <dbReference type="EMBL" id="OLU44770.1"/>
    </source>
</evidence>
<feature type="transmembrane region" description="Helical" evidence="5">
    <location>
        <begin position="29"/>
        <end position="47"/>
    </location>
</feature>
<keyword evidence="2 5" id="KW-0812">Transmembrane</keyword>
<dbReference type="InterPro" id="IPR007016">
    <property type="entry name" value="O-antigen_ligase-rel_domated"/>
</dbReference>
<feature type="transmembrane region" description="Helical" evidence="5">
    <location>
        <begin position="161"/>
        <end position="180"/>
    </location>
</feature>
<feature type="transmembrane region" description="Helical" evidence="5">
    <location>
        <begin position="56"/>
        <end position="74"/>
    </location>
</feature>
<evidence type="ECO:0000256" key="4">
    <source>
        <dbReference type="ARBA" id="ARBA00023136"/>
    </source>
</evidence>
<dbReference type="STRING" id="1862672.BO225_09840"/>
<dbReference type="GO" id="GO:0016020">
    <property type="term" value="C:membrane"/>
    <property type="evidence" value="ECO:0007669"/>
    <property type="project" value="UniProtKB-SubCell"/>
</dbReference>
<evidence type="ECO:0000256" key="5">
    <source>
        <dbReference type="SAM" id="Phobius"/>
    </source>
</evidence>
<evidence type="ECO:0000256" key="1">
    <source>
        <dbReference type="ARBA" id="ARBA00004141"/>
    </source>
</evidence>
<comment type="subcellular location">
    <subcellularLocation>
        <location evidence="1">Membrane</location>
        <topology evidence="1">Multi-pass membrane protein</topology>
    </subcellularLocation>
</comment>
<feature type="transmembrane region" description="Helical" evidence="5">
    <location>
        <begin position="361"/>
        <end position="380"/>
    </location>
</feature>
<feature type="transmembrane region" description="Helical" evidence="5">
    <location>
        <begin position="386"/>
        <end position="404"/>
    </location>
</feature>
<organism evidence="7 8">
    <name type="scientific">Dubosiella newyorkensis</name>
    <dbReference type="NCBI Taxonomy" id="1862672"/>
    <lineage>
        <taxon>Bacteria</taxon>
        <taxon>Bacillati</taxon>
        <taxon>Bacillota</taxon>
        <taxon>Erysipelotrichia</taxon>
        <taxon>Erysipelotrichales</taxon>
        <taxon>Erysipelotrichaceae</taxon>
        <taxon>Dubosiella</taxon>
    </lineage>
</organism>
<dbReference type="Proteomes" id="UP000186705">
    <property type="component" value="Unassembled WGS sequence"/>
</dbReference>
<reference evidence="7 8" key="1">
    <citation type="submission" date="2016-11" db="EMBL/GenBank/DDBJ databases">
        <title>Description of two novel members of the family Erysipelotrichaceae: Ileibacterium lipovorans gen. nov., sp. nov. and Dubosiella newyorkensis, gen. nov., sp. nov.</title>
        <authorList>
            <person name="Cox L.M."/>
            <person name="Sohn J."/>
            <person name="Tyrrell K.L."/>
            <person name="Citron D.M."/>
            <person name="Lawson P.A."/>
            <person name="Patel N.B."/>
            <person name="Iizumi T."/>
            <person name="Perez-Perez G.I."/>
            <person name="Goldstein E.J."/>
            <person name="Blaser M.J."/>
        </authorList>
    </citation>
    <scope>NUCLEOTIDE SEQUENCE [LARGE SCALE GENOMIC DNA]</scope>
    <source>
        <strain evidence="7 8">NYU-BL-A4</strain>
    </source>
</reference>
<comment type="caution">
    <text evidence="7">The sequence shown here is derived from an EMBL/GenBank/DDBJ whole genome shotgun (WGS) entry which is preliminary data.</text>
</comment>
<feature type="transmembrane region" description="Helical" evidence="5">
    <location>
        <begin position="329"/>
        <end position="349"/>
    </location>
</feature>
<feature type="transmembrane region" description="Helical" evidence="5">
    <location>
        <begin position="192"/>
        <end position="221"/>
    </location>
</feature>
<dbReference type="AlphaFoldDB" id="A0A1U7NKK2"/>
<evidence type="ECO:0000259" key="6">
    <source>
        <dbReference type="Pfam" id="PF04932"/>
    </source>
</evidence>
<dbReference type="InterPro" id="IPR051533">
    <property type="entry name" value="WaaL-like"/>
</dbReference>
<keyword evidence="3 5" id="KW-1133">Transmembrane helix</keyword>
<keyword evidence="8" id="KW-1185">Reference proteome</keyword>
<feature type="domain" description="O-antigen ligase-related" evidence="6">
    <location>
        <begin position="194"/>
        <end position="337"/>
    </location>
</feature>
<dbReference type="PANTHER" id="PTHR37422">
    <property type="entry name" value="TEICHURONIC ACID BIOSYNTHESIS PROTEIN TUAE"/>
    <property type="match status" value="1"/>
</dbReference>
<dbReference type="Pfam" id="PF04932">
    <property type="entry name" value="Wzy_C"/>
    <property type="match status" value="1"/>
</dbReference>
<evidence type="ECO:0000256" key="2">
    <source>
        <dbReference type="ARBA" id="ARBA00022692"/>
    </source>
</evidence>
<keyword evidence="4 5" id="KW-0472">Membrane</keyword>
<dbReference type="PANTHER" id="PTHR37422:SF13">
    <property type="entry name" value="LIPOPOLYSACCHARIDE BIOSYNTHESIS PROTEIN PA4999-RELATED"/>
    <property type="match status" value="1"/>
</dbReference>
<feature type="transmembrane region" description="Helical" evidence="5">
    <location>
        <begin position="233"/>
        <end position="254"/>
    </location>
</feature>
<gene>
    <name evidence="7" type="ORF">BO225_09840</name>
</gene>
<evidence type="ECO:0000313" key="8">
    <source>
        <dbReference type="Proteomes" id="UP000186705"/>
    </source>
</evidence>
<accession>A0A1U7NKK2</accession>
<proteinExistence type="predicted"/>
<sequence>MVIRKNNIPLVFLMLYFLTKMLWDKSVPYIFEIISILILFNGFVNFFTKSLNKQKIIYLFLYGTFSIYILINGICQNSFAQIQRSLYEYILYTSFIFSMAYYIKKADFIKTCKIISELGIIISILSWYEWISKSYLVGSFANIITYGNYIGFRSAVFSRSFLSHGVVLGFFGIISFYLYLTMKNKNYLLISGFNILSILTTSSRGPLVSTVVAIFFMYIFKNNLLKKHDKRKIMANIIIIVAICLIIFILLSNIKTGNSSIDYFLYRIRQIINWTGDAGNVGRLKFWSEALNYFKESPIFGIGPSKTGSWGIESIGVTESGILKHLCELGIVGFSLYYILFFSILFKGYKQYKIASNRDKLKLILFFGVVAMVFLNNITLQSTEEIMIFIIYSFGLGGILSMNYKDSEV</sequence>
<evidence type="ECO:0000256" key="3">
    <source>
        <dbReference type="ARBA" id="ARBA00022989"/>
    </source>
</evidence>